<evidence type="ECO:0000313" key="3">
    <source>
        <dbReference type="Proteomes" id="UP000276603"/>
    </source>
</evidence>
<reference evidence="2 3" key="1">
    <citation type="submission" date="2018-10" db="EMBL/GenBank/DDBJ databases">
        <title>Ulvibacterium marinum gen. nov., sp. nov., a novel marine bacterium of the family Flavobacteriaceae, isolated from a culture of the green alga Ulva prolifera.</title>
        <authorList>
            <person name="Zhang Z."/>
        </authorList>
    </citation>
    <scope>NUCLEOTIDE SEQUENCE [LARGE SCALE GENOMIC DNA]</scope>
    <source>
        <strain evidence="2 3">CCMM003</strain>
    </source>
</reference>
<organism evidence="2 3">
    <name type="scientific">Ulvibacterium marinum</name>
    <dbReference type="NCBI Taxonomy" id="2419782"/>
    <lineage>
        <taxon>Bacteria</taxon>
        <taxon>Pseudomonadati</taxon>
        <taxon>Bacteroidota</taxon>
        <taxon>Flavobacteriia</taxon>
        <taxon>Flavobacteriales</taxon>
        <taxon>Flavobacteriaceae</taxon>
        <taxon>Ulvibacterium</taxon>
    </lineage>
</organism>
<dbReference type="EMBL" id="RBCJ01000001">
    <property type="protein sequence ID" value="RKN82964.1"/>
    <property type="molecule type" value="Genomic_DNA"/>
</dbReference>
<dbReference type="InterPro" id="IPR034660">
    <property type="entry name" value="DinB/YfiT-like"/>
</dbReference>
<protein>
    <recommendedName>
        <fullName evidence="1">DinB-like domain-containing protein</fullName>
    </recommendedName>
</protein>
<dbReference type="Proteomes" id="UP000276603">
    <property type="component" value="Unassembled WGS sequence"/>
</dbReference>
<feature type="domain" description="DinB-like" evidence="1">
    <location>
        <begin position="25"/>
        <end position="183"/>
    </location>
</feature>
<dbReference type="SUPFAM" id="SSF109854">
    <property type="entry name" value="DinB/YfiT-like putative metalloenzymes"/>
    <property type="match status" value="1"/>
</dbReference>
<sequence>MPTLLITPENQIQRLNLLMKKIDQLQQLETSRLTTLPKPKAWSILEIIEHMNIAYMFYVEKIDAALAKSTDHNSINEPFKVRAWQKIIIMGQRPKDCKRKWKMKTLRKFEPIFPNDLSQEQINEVFEKFNSLYGHLKQAMLSSRQKEVSKTKITSAIGPIVTFYLPECFEFLLSHAERHLVQIEETLDSLS</sequence>
<dbReference type="Pfam" id="PF12867">
    <property type="entry name" value="DinB_2"/>
    <property type="match status" value="1"/>
</dbReference>
<dbReference type="InterPro" id="IPR024775">
    <property type="entry name" value="DinB-like"/>
</dbReference>
<keyword evidence="3" id="KW-1185">Reference proteome</keyword>
<evidence type="ECO:0000259" key="1">
    <source>
        <dbReference type="Pfam" id="PF12867"/>
    </source>
</evidence>
<dbReference type="OrthoDB" id="1524454at2"/>
<dbReference type="RefSeq" id="WP_120710172.1">
    <property type="nucleotide sequence ID" value="NZ_RBCJ01000001.1"/>
</dbReference>
<comment type="caution">
    <text evidence="2">The sequence shown here is derived from an EMBL/GenBank/DDBJ whole genome shotgun (WGS) entry which is preliminary data.</text>
</comment>
<dbReference type="AlphaFoldDB" id="A0A3B0CEB7"/>
<accession>A0A3B0CEB7</accession>
<evidence type="ECO:0000313" key="2">
    <source>
        <dbReference type="EMBL" id="RKN82964.1"/>
    </source>
</evidence>
<proteinExistence type="predicted"/>
<name>A0A3B0CEB7_9FLAO</name>
<gene>
    <name evidence="2" type="ORF">D7Z94_03730</name>
</gene>
<dbReference type="Gene3D" id="1.20.120.450">
    <property type="entry name" value="dinb family like domain"/>
    <property type="match status" value="1"/>
</dbReference>